<name>A0A1I0W6N3_9CLOT</name>
<dbReference type="EMBL" id="FOKI01000004">
    <property type="protein sequence ID" value="SFA83977.1"/>
    <property type="molecule type" value="Genomic_DNA"/>
</dbReference>
<dbReference type="Proteomes" id="UP000198619">
    <property type="component" value="Unassembled WGS sequence"/>
</dbReference>
<protein>
    <submittedName>
        <fullName evidence="2">Uncharacterized protein</fullName>
    </submittedName>
</protein>
<dbReference type="STRING" id="84698.SAMN04488528_100465"/>
<gene>
    <name evidence="2" type="ORF">SAMN04488528_100465</name>
</gene>
<keyword evidence="1" id="KW-0175">Coiled coil</keyword>
<keyword evidence="3" id="KW-1185">Reference proteome</keyword>
<proteinExistence type="predicted"/>
<accession>A0A1I0W6N3</accession>
<sequence length="122" mass="13278">MKSFFDLSYEEIVCLATSIGLGIAGELTVYQQNILANFYILLGQVIVVANTVGGVYPPVGNGPNYGPVGLGSLTGCRFGCKDNSNNNSSNNDDELQKNLKIMMEKINDLEREISILNQKNND</sequence>
<evidence type="ECO:0000313" key="2">
    <source>
        <dbReference type="EMBL" id="SFA83977.1"/>
    </source>
</evidence>
<dbReference type="RefSeq" id="WP_090038858.1">
    <property type="nucleotide sequence ID" value="NZ_FOKI01000004.1"/>
</dbReference>
<dbReference type="AlphaFoldDB" id="A0A1I0W6N3"/>
<organism evidence="2 3">
    <name type="scientific">Clostridium frigidicarnis</name>
    <dbReference type="NCBI Taxonomy" id="84698"/>
    <lineage>
        <taxon>Bacteria</taxon>
        <taxon>Bacillati</taxon>
        <taxon>Bacillota</taxon>
        <taxon>Clostridia</taxon>
        <taxon>Eubacteriales</taxon>
        <taxon>Clostridiaceae</taxon>
        <taxon>Clostridium</taxon>
    </lineage>
</organism>
<feature type="coiled-coil region" evidence="1">
    <location>
        <begin position="92"/>
        <end position="119"/>
    </location>
</feature>
<evidence type="ECO:0000256" key="1">
    <source>
        <dbReference type="SAM" id="Coils"/>
    </source>
</evidence>
<evidence type="ECO:0000313" key="3">
    <source>
        <dbReference type="Proteomes" id="UP000198619"/>
    </source>
</evidence>
<reference evidence="2 3" key="1">
    <citation type="submission" date="2016-10" db="EMBL/GenBank/DDBJ databases">
        <authorList>
            <person name="de Groot N.N."/>
        </authorList>
    </citation>
    <scope>NUCLEOTIDE SEQUENCE [LARGE SCALE GENOMIC DNA]</scope>
    <source>
        <strain evidence="2 3">DSM 12271</strain>
    </source>
</reference>